<evidence type="ECO:0000313" key="3">
    <source>
        <dbReference type="Proteomes" id="UP001596074"/>
    </source>
</evidence>
<sequence>MDSKLETISLSALKTVVCTKGEGPSVLMIQGLGTDHRAWDPIVEHLAPHLRCVTFDNRGVGKASPIGESTTIEDLADDAAELIEAIGEGPMHVCGVSLGGGIAMRVASRHPHLVKSLALHSTAARPDPRLLAMLDFRGQLLAGGLAPQLLRSFVALWGWSPDKMSMQKLPEGAAEIDELSESEYASHLRVATEQWMSDEELAKISSPTLVTVGTEDILTTAAHARDLYRGIAGAQLVTVEGGGHAYYAEDPAFFASLQLGWVLRHS</sequence>
<organism evidence="2 3">
    <name type="scientific">Actinomadura rugatobispora</name>
    <dbReference type="NCBI Taxonomy" id="1994"/>
    <lineage>
        <taxon>Bacteria</taxon>
        <taxon>Bacillati</taxon>
        <taxon>Actinomycetota</taxon>
        <taxon>Actinomycetes</taxon>
        <taxon>Streptosporangiales</taxon>
        <taxon>Thermomonosporaceae</taxon>
        <taxon>Actinomadura</taxon>
    </lineage>
</organism>
<dbReference type="InterPro" id="IPR000073">
    <property type="entry name" value="AB_hydrolase_1"/>
</dbReference>
<accession>A0ABW1A6D8</accession>
<dbReference type="PRINTS" id="PR00111">
    <property type="entry name" value="ABHYDROLASE"/>
</dbReference>
<evidence type="ECO:0000313" key="2">
    <source>
        <dbReference type="EMBL" id="MFC5751021.1"/>
    </source>
</evidence>
<dbReference type="EMBL" id="JBHSON010000062">
    <property type="protein sequence ID" value="MFC5751021.1"/>
    <property type="molecule type" value="Genomic_DNA"/>
</dbReference>
<dbReference type="SUPFAM" id="SSF53474">
    <property type="entry name" value="alpha/beta-Hydrolases"/>
    <property type="match status" value="1"/>
</dbReference>
<gene>
    <name evidence="2" type="ORF">ACFPZN_35840</name>
</gene>
<proteinExistence type="predicted"/>
<dbReference type="Proteomes" id="UP001596074">
    <property type="component" value="Unassembled WGS sequence"/>
</dbReference>
<dbReference type="Gene3D" id="3.40.50.1820">
    <property type="entry name" value="alpha/beta hydrolase"/>
    <property type="match status" value="1"/>
</dbReference>
<reference evidence="3" key="1">
    <citation type="journal article" date="2019" name="Int. J. Syst. Evol. Microbiol.">
        <title>The Global Catalogue of Microorganisms (GCM) 10K type strain sequencing project: providing services to taxonomists for standard genome sequencing and annotation.</title>
        <authorList>
            <consortium name="The Broad Institute Genomics Platform"/>
            <consortium name="The Broad Institute Genome Sequencing Center for Infectious Disease"/>
            <person name="Wu L."/>
            <person name="Ma J."/>
        </authorList>
    </citation>
    <scope>NUCLEOTIDE SEQUENCE [LARGE SCALE GENOMIC DNA]</scope>
    <source>
        <strain evidence="3">KCTC 42087</strain>
    </source>
</reference>
<dbReference type="InterPro" id="IPR050471">
    <property type="entry name" value="AB_hydrolase"/>
</dbReference>
<feature type="domain" description="AB hydrolase-1" evidence="1">
    <location>
        <begin position="24"/>
        <end position="250"/>
    </location>
</feature>
<protein>
    <submittedName>
        <fullName evidence="2">Alpha/beta fold hydrolase</fullName>
    </submittedName>
</protein>
<dbReference type="GO" id="GO:0016787">
    <property type="term" value="F:hydrolase activity"/>
    <property type="evidence" value="ECO:0007669"/>
    <property type="project" value="UniProtKB-KW"/>
</dbReference>
<keyword evidence="3" id="KW-1185">Reference proteome</keyword>
<name>A0ABW1A6D8_9ACTN</name>
<dbReference type="Pfam" id="PF00561">
    <property type="entry name" value="Abhydrolase_1"/>
    <property type="match status" value="1"/>
</dbReference>
<evidence type="ECO:0000259" key="1">
    <source>
        <dbReference type="Pfam" id="PF00561"/>
    </source>
</evidence>
<dbReference type="PANTHER" id="PTHR43433">
    <property type="entry name" value="HYDROLASE, ALPHA/BETA FOLD FAMILY PROTEIN"/>
    <property type="match status" value="1"/>
</dbReference>
<keyword evidence="2" id="KW-0378">Hydrolase</keyword>
<dbReference type="RefSeq" id="WP_378286887.1">
    <property type="nucleotide sequence ID" value="NZ_JBHSON010000062.1"/>
</dbReference>
<dbReference type="InterPro" id="IPR029058">
    <property type="entry name" value="AB_hydrolase_fold"/>
</dbReference>
<comment type="caution">
    <text evidence="2">The sequence shown here is derived from an EMBL/GenBank/DDBJ whole genome shotgun (WGS) entry which is preliminary data.</text>
</comment>
<dbReference type="PANTHER" id="PTHR43433:SF5">
    <property type="entry name" value="AB HYDROLASE-1 DOMAIN-CONTAINING PROTEIN"/>
    <property type="match status" value="1"/>
</dbReference>